<keyword evidence="3" id="KW-0547">Nucleotide-binding</keyword>
<dbReference type="SUPFAM" id="SSF140931">
    <property type="entry name" value="Fic-like"/>
    <property type="match status" value="1"/>
</dbReference>
<dbReference type="GO" id="GO:0051302">
    <property type="term" value="P:regulation of cell division"/>
    <property type="evidence" value="ECO:0007669"/>
    <property type="project" value="TreeGrafter"/>
</dbReference>
<dbReference type="PANTHER" id="PTHR39560:SF1">
    <property type="entry name" value="PROTEIN ADENYLYLTRANSFERASE FIC-RELATED"/>
    <property type="match status" value="1"/>
</dbReference>
<sequence length="180" mass="20513">KMGITDQRELDEAEAQLLRMLYEEVFASLEPDQSLDVPLIKHWHRRWLGNLYDWAGQERQVNLQKDGFMFAAASQVPNLLKELDEKWLKTRTPCCDMARDEAVLVIAEIHVELILIHPFREGNGRIARLLADAMAYQAGIGPMDYSDWDTNKAEYIAAIHAGLDGDYQPMVERVSRAAGT</sequence>
<organism evidence="9 10">
    <name type="scientific">Spiribacter salinus</name>
    <dbReference type="NCBI Taxonomy" id="1335746"/>
    <lineage>
        <taxon>Bacteria</taxon>
        <taxon>Pseudomonadati</taxon>
        <taxon>Pseudomonadota</taxon>
        <taxon>Gammaproteobacteria</taxon>
        <taxon>Chromatiales</taxon>
        <taxon>Ectothiorhodospiraceae</taxon>
        <taxon>Spiribacter</taxon>
    </lineage>
</organism>
<keyword evidence="4" id="KW-0067">ATP-binding</keyword>
<evidence type="ECO:0000256" key="1">
    <source>
        <dbReference type="ARBA" id="ARBA00022679"/>
    </source>
</evidence>
<keyword evidence="1" id="KW-0808">Transferase</keyword>
<dbReference type="PROSITE" id="PS51459">
    <property type="entry name" value="FIDO"/>
    <property type="match status" value="1"/>
</dbReference>
<dbReference type="Gene3D" id="1.10.3290.10">
    <property type="entry name" value="Fido-like domain"/>
    <property type="match status" value="1"/>
</dbReference>
<dbReference type="AlphaFoldDB" id="A0A540V9Z2"/>
<dbReference type="PANTHER" id="PTHR39560">
    <property type="entry name" value="PROTEIN ADENYLYLTRANSFERASE FIC-RELATED"/>
    <property type="match status" value="1"/>
</dbReference>
<evidence type="ECO:0000313" key="9">
    <source>
        <dbReference type="EMBL" id="TQE93596.1"/>
    </source>
</evidence>
<comment type="caution">
    <text evidence="9">The sequence shown here is derived from an EMBL/GenBank/DDBJ whole genome shotgun (WGS) entry which is preliminary data.</text>
</comment>
<evidence type="ECO:0000259" key="8">
    <source>
        <dbReference type="PROSITE" id="PS51459"/>
    </source>
</evidence>
<dbReference type="InterPro" id="IPR036597">
    <property type="entry name" value="Fido-like_dom_sf"/>
</dbReference>
<evidence type="ECO:0000256" key="5">
    <source>
        <dbReference type="ARBA" id="ARBA00034531"/>
    </source>
</evidence>
<name>A0A540V9Z2_9GAMM</name>
<dbReference type="GO" id="GO:0005524">
    <property type="term" value="F:ATP binding"/>
    <property type="evidence" value="ECO:0007669"/>
    <property type="project" value="UniProtKB-KW"/>
</dbReference>
<evidence type="ECO:0000256" key="7">
    <source>
        <dbReference type="ARBA" id="ARBA00048696"/>
    </source>
</evidence>
<keyword evidence="2" id="KW-0548">Nucleotidyltransferase</keyword>
<protein>
    <recommendedName>
        <fullName evidence="5">protein adenylyltransferase</fullName>
        <ecNumber evidence="5">2.7.7.108</ecNumber>
    </recommendedName>
</protein>
<gene>
    <name evidence="9" type="ORF">FKY71_18120</name>
</gene>
<evidence type="ECO:0000256" key="2">
    <source>
        <dbReference type="ARBA" id="ARBA00022695"/>
    </source>
</evidence>
<dbReference type="Pfam" id="PF02661">
    <property type="entry name" value="Fic"/>
    <property type="match status" value="1"/>
</dbReference>
<evidence type="ECO:0000313" key="10">
    <source>
        <dbReference type="Proteomes" id="UP000315400"/>
    </source>
</evidence>
<evidence type="ECO:0000256" key="3">
    <source>
        <dbReference type="ARBA" id="ARBA00022741"/>
    </source>
</evidence>
<dbReference type="Proteomes" id="UP000315400">
    <property type="component" value="Unassembled WGS sequence"/>
</dbReference>
<evidence type="ECO:0000256" key="6">
    <source>
        <dbReference type="ARBA" id="ARBA00047939"/>
    </source>
</evidence>
<dbReference type="GO" id="GO:0070733">
    <property type="term" value="F:AMPylase activity"/>
    <property type="evidence" value="ECO:0007669"/>
    <property type="project" value="UniProtKB-EC"/>
</dbReference>
<feature type="domain" description="Fido" evidence="8">
    <location>
        <begin position="35"/>
        <end position="176"/>
    </location>
</feature>
<feature type="non-terminal residue" evidence="9">
    <location>
        <position position="1"/>
    </location>
</feature>
<dbReference type="InterPro" id="IPR003812">
    <property type="entry name" value="Fido"/>
</dbReference>
<evidence type="ECO:0000256" key="4">
    <source>
        <dbReference type="ARBA" id="ARBA00022840"/>
    </source>
</evidence>
<comment type="catalytic activity">
    <reaction evidence="7">
        <text>L-tyrosyl-[protein] + ATP = O-(5'-adenylyl)-L-tyrosyl-[protein] + diphosphate</text>
        <dbReference type="Rhea" id="RHEA:54288"/>
        <dbReference type="Rhea" id="RHEA-COMP:10136"/>
        <dbReference type="Rhea" id="RHEA-COMP:13846"/>
        <dbReference type="ChEBI" id="CHEBI:30616"/>
        <dbReference type="ChEBI" id="CHEBI:33019"/>
        <dbReference type="ChEBI" id="CHEBI:46858"/>
        <dbReference type="ChEBI" id="CHEBI:83624"/>
        <dbReference type="EC" id="2.7.7.108"/>
    </reaction>
</comment>
<comment type="catalytic activity">
    <reaction evidence="6">
        <text>L-threonyl-[protein] + ATP = 3-O-(5'-adenylyl)-L-threonyl-[protein] + diphosphate</text>
        <dbReference type="Rhea" id="RHEA:54292"/>
        <dbReference type="Rhea" id="RHEA-COMP:11060"/>
        <dbReference type="Rhea" id="RHEA-COMP:13847"/>
        <dbReference type="ChEBI" id="CHEBI:30013"/>
        <dbReference type="ChEBI" id="CHEBI:30616"/>
        <dbReference type="ChEBI" id="CHEBI:33019"/>
        <dbReference type="ChEBI" id="CHEBI:138113"/>
        <dbReference type="EC" id="2.7.7.108"/>
    </reaction>
</comment>
<accession>A0A540V9Z2</accession>
<dbReference type="EC" id="2.7.7.108" evidence="5"/>
<proteinExistence type="predicted"/>
<reference evidence="9 10" key="1">
    <citation type="submission" date="2019-06" db="EMBL/GenBank/DDBJ databases">
        <title>Metagenome assembled Genome of Spiribacter salinus SL48-SHIP from the microbial mat of Salt Lake 48 (Novosibirsk region, Russia).</title>
        <authorList>
            <person name="Shipova A."/>
            <person name="Rozanov A.S."/>
            <person name="Bryanskaya A.V."/>
            <person name="Peltek S.E."/>
        </authorList>
    </citation>
    <scope>NUCLEOTIDE SEQUENCE [LARGE SCALE GENOMIC DNA]</scope>
    <source>
        <strain evidence="9">SL48-SHIP-2</strain>
    </source>
</reference>
<dbReference type="EMBL" id="VIFK01000461">
    <property type="protein sequence ID" value="TQE93596.1"/>
    <property type="molecule type" value="Genomic_DNA"/>
</dbReference>